<evidence type="ECO:0000259" key="5">
    <source>
        <dbReference type="PROSITE" id="PS50893"/>
    </source>
</evidence>
<dbReference type="GO" id="GO:0016887">
    <property type="term" value="F:ATP hydrolysis activity"/>
    <property type="evidence" value="ECO:0007669"/>
    <property type="project" value="InterPro"/>
</dbReference>
<dbReference type="GO" id="GO:0022857">
    <property type="term" value="F:transmembrane transporter activity"/>
    <property type="evidence" value="ECO:0007669"/>
    <property type="project" value="UniProtKB-ARBA"/>
</dbReference>
<dbReference type="PANTHER" id="PTHR42798:SF7">
    <property type="entry name" value="ALPHA-D-RIBOSE 1-METHYLPHOSPHONATE 5-TRIPHOSPHATE SYNTHASE SUBUNIT PHNL"/>
    <property type="match status" value="1"/>
</dbReference>
<keyword evidence="7" id="KW-1185">Reference proteome</keyword>
<evidence type="ECO:0000256" key="4">
    <source>
        <dbReference type="ARBA" id="ARBA00022840"/>
    </source>
</evidence>
<dbReference type="GO" id="GO:0098796">
    <property type="term" value="C:membrane protein complex"/>
    <property type="evidence" value="ECO:0007669"/>
    <property type="project" value="UniProtKB-ARBA"/>
</dbReference>
<dbReference type="OrthoDB" id="9802264at2"/>
<dbReference type="CDD" id="cd03255">
    <property type="entry name" value="ABC_MJ0796_LolCDE_FtsE"/>
    <property type="match status" value="1"/>
</dbReference>
<dbReference type="PANTHER" id="PTHR42798">
    <property type="entry name" value="LIPOPROTEIN-RELEASING SYSTEM ATP-BINDING PROTEIN LOLD"/>
    <property type="match status" value="1"/>
</dbReference>
<dbReference type="GO" id="GO:0005524">
    <property type="term" value="F:ATP binding"/>
    <property type="evidence" value="ECO:0007669"/>
    <property type="project" value="UniProtKB-KW"/>
</dbReference>
<evidence type="ECO:0000256" key="3">
    <source>
        <dbReference type="ARBA" id="ARBA00022741"/>
    </source>
</evidence>
<evidence type="ECO:0000313" key="6">
    <source>
        <dbReference type="EMBL" id="TGJ77659.1"/>
    </source>
</evidence>
<sequence>MENVLTVEHIEKYYGNKGNVTKAVDDISFGVAKGEFIGIMGASGSGKTTLLNCISTIDSATAGHIFINGMDITRLNQKKLSRFRREQLGFIFQDFNLLDTLTAYENIALALSIIKTAPGEIDVRVRQVAKQLEIEDVLQKYPYQLSGGQKQRVASARAIVTNPSLILADEPTGALDSKSSRMLLESFETLNRNLDATILMVTHDAFTASYCHRILFIKDGKIFNEIVRGDNTRKQFFNRIIEVVTLLGGDNSNVL</sequence>
<dbReference type="PROSITE" id="PS50893">
    <property type="entry name" value="ABC_TRANSPORTER_2"/>
    <property type="match status" value="1"/>
</dbReference>
<feature type="domain" description="ABC transporter" evidence="5">
    <location>
        <begin position="5"/>
        <end position="244"/>
    </location>
</feature>
<name>A0A4Z0Y191_9FIRM</name>
<keyword evidence="3" id="KW-0547">Nucleotide-binding</keyword>
<evidence type="ECO:0000313" key="7">
    <source>
        <dbReference type="Proteomes" id="UP000297714"/>
    </source>
</evidence>
<reference evidence="6 7" key="1">
    <citation type="submission" date="2019-04" db="EMBL/GenBank/DDBJ databases">
        <authorList>
            <person name="Poehlein A."/>
            <person name="Bengelsdorf F.R."/>
            <person name="Duerre P."/>
            <person name="Daniel R."/>
        </authorList>
    </citation>
    <scope>NUCLEOTIDE SEQUENCE [LARGE SCALE GENOMIC DNA]</scope>
    <source>
        <strain evidence="6 7">BS-1</strain>
    </source>
</reference>
<dbReference type="InterPro" id="IPR003593">
    <property type="entry name" value="AAA+_ATPase"/>
</dbReference>
<dbReference type="RefSeq" id="WP_135656520.1">
    <property type="nucleotide sequence ID" value="NZ_JAJUFJ010000010.1"/>
</dbReference>
<dbReference type="SMART" id="SM00382">
    <property type="entry name" value="AAA"/>
    <property type="match status" value="1"/>
</dbReference>
<comment type="caution">
    <text evidence="6">The sequence shown here is derived from an EMBL/GenBank/DDBJ whole genome shotgun (WGS) entry which is preliminary data.</text>
</comment>
<organism evidence="6 7">
    <name type="scientific">Caproiciproducens galactitolivorans</name>
    <dbReference type="NCBI Taxonomy" id="642589"/>
    <lineage>
        <taxon>Bacteria</taxon>
        <taxon>Bacillati</taxon>
        <taxon>Bacillota</taxon>
        <taxon>Clostridia</taxon>
        <taxon>Eubacteriales</taxon>
        <taxon>Acutalibacteraceae</taxon>
        <taxon>Caproiciproducens</taxon>
    </lineage>
</organism>
<dbReference type="Proteomes" id="UP000297714">
    <property type="component" value="Unassembled WGS sequence"/>
</dbReference>
<dbReference type="Pfam" id="PF00005">
    <property type="entry name" value="ABC_tran"/>
    <property type="match status" value="1"/>
</dbReference>
<proteinExistence type="inferred from homology"/>
<evidence type="ECO:0000256" key="1">
    <source>
        <dbReference type="ARBA" id="ARBA00005417"/>
    </source>
</evidence>
<dbReference type="SUPFAM" id="SSF52540">
    <property type="entry name" value="P-loop containing nucleoside triphosphate hydrolases"/>
    <property type="match status" value="1"/>
</dbReference>
<comment type="similarity">
    <text evidence="1">Belongs to the ABC transporter superfamily.</text>
</comment>
<evidence type="ECO:0000256" key="2">
    <source>
        <dbReference type="ARBA" id="ARBA00022448"/>
    </source>
</evidence>
<dbReference type="InterPro" id="IPR003439">
    <property type="entry name" value="ABC_transporter-like_ATP-bd"/>
</dbReference>
<dbReference type="InterPro" id="IPR017911">
    <property type="entry name" value="MacB-like_ATP-bd"/>
</dbReference>
<dbReference type="FunFam" id="3.40.50.300:FF:000032">
    <property type="entry name" value="Export ABC transporter ATP-binding protein"/>
    <property type="match status" value="1"/>
</dbReference>
<keyword evidence="2" id="KW-0813">Transport</keyword>
<protein>
    <submittedName>
        <fullName evidence="6">ABC transporter ATP-binding protein YxdL</fullName>
    </submittedName>
</protein>
<gene>
    <name evidence="6" type="primary">yxdL</name>
    <name evidence="6" type="ORF">CAGA_00500</name>
</gene>
<dbReference type="InterPro" id="IPR027417">
    <property type="entry name" value="P-loop_NTPase"/>
</dbReference>
<dbReference type="Gene3D" id="3.40.50.300">
    <property type="entry name" value="P-loop containing nucleotide triphosphate hydrolases"/>
    <property type="match status" value="1"/>
</dbReference>
<keyword evidence="4 6" id="KW-0067">ATP-binding</keyword>
<dbReference type="AlphaFoldDB" id="A0A4Z0Y191"/>
<dbReference type="EMBL" id="SRMQ01000001">
    <property type="protein sequence ID" value="TGJ77659.1"/>
    <property type="molecule type" value="Genomic_DNA"/>
</dbReference>
<accession>A0A4Z0Y191</accession>